<proteinExistence type="predicted"/>
<accession>A0A941CQ39</accession>
<organism evidence="1 2">
    <name type="scientific">Proteiniclasticum sediminis</name>
    <dbReference type="NCBI Taxonomy" id="2804028"/>
    <lineage>
        <taxon>Bacteria</taxon>
        <taxon>Bacillati</taxon>
        <taxon>Bacillota</taxon>
        <taxon>Clostridia</taxon>
        <taxon>Eubacteriales</taxon>
        <taxon>Clostridiaceae</taxon>
        <taxon>Proteiniclasticum</taxon>
    </lineage>
</organism>
<comment type="caution">
    <text evidence="1">The sequence shown here is derived from an EMBL/GenBank/DDBJ whole genome shotgun (WGS) entry which is preliminary data.</text>
</comment>
<evidence type="ECO:0000313" key="2">
    <source>
        <dbReference type="Proteomes" id="UP000675379"/>
    </source>
</evidence>
<reference evidence="1" key="1">
    <citation type="submission" date="2021-04" db="EMBL/GenBank/DDBJ databases">
        <title>Proteiniclasticum sedimins sp. nov., an obligate anaerobic bacterium isolated from anaerobic sludge.</title>
        <authorList>
            <person name="Liu J."/>
        </authorList>
    </citation>
    <scope>NUCLEOTIDE SEQUENCE</scope>
    <source>
        <strain evidence="1">BAD-10</strain>
    </source>
</reference>
<keyword evidence="2" id="KW-1185">Reference proteome</keyword>
<name>A0A941CQ39_9CLOT</name>
<sequence>MKPNELKAELQRKNLNYQDAAKALGISVVAFQRKVNAITEFKSSEIGALRDLLELSPERVTEIFFN</sequence>
<gene>
    <name evidence="1" type="ORF">KCG48_05125</name>
</gene>
<evidence type="ECO:0000313" key="1">
    <source>
        <dbReference type="EMBL" id="MBR0575723.1"/>
    </source>
</evidence>
<dbReference type="RefSeq" id="WP_211800294.1">
    <property type="nucleotide sequence ID" value="NZ_JAGSCS010000004.1"/>
</dbReference>
<dbReference type="AlphaFoldDB" id="A0A941CQ39"/>
<dbReference type="Proteomes" id="UP000675379">
    <property type="component" value="Unassembled WGS sequence"/>
</dbReference>
<dbReference type="EMBL" id="JAGSCS010000004">
    <property type="protein sequence ID" value="MBR0575723.1"/>
    <property type="molecule type" value="Genomic_DNA"/>
</dbReference>
<protein>
    <submittedName>
        <fullName evidence="1">Toxin-antitoxin system, antitoxin component, Xre family protein</fullName>
    </submittedName>
</protein>